<sequence>MEPISSYIAGYTTGKLTEIAESMVRTHVIERWGRFRAKQFFDAFCGAIASEGTTELELQQLLNDLLSDDRRSQVLFDAYRSVCFTKSRSLGPRIIALLTAELVTRESVADDEEAAIFSAAEELSDAELAEFSTFALDHANRTNTDDTSTCHRSLSINMGEELIDSTWRREIDISLGPLNLATTDIGSWALKLKRHGLISDDVRERHIDEPGTMRQVTWWLYLHPSALRLAELTKQAS</sequence>
<evidence type="ECO:0000313" key="2">
    <source>
        <dbReference type="Proteomes" id="UP000316238"/>
    </source>
</evidence>
<dbReference type="AlphaFoldDB" id="A0A521G256"/>
<dbReference type="EMBL" id="NQJD01000011">
    <property type="protein sequence ID" value="TAA75095.1"/>
    <property type="molecule type" value="Genomic_DNA"/>
</dbReference>
<organism evidence="1 2">
    <name type="scientific">Candidatus Electronema aureum</name>
    <dbReference type="NCBI Taxonomy" id="2005002"/>
    <lineage>
        <taxon>Bacteria</taxon>
        <taxon>Pseudomonadati</taxon>
        <taxon>Thermodesulfobacteriota</taxon>
        <taxon>Desulfobulbia</taxon>
        <taxon>Desulfobulbales</taxon>
        <taxon>Desulfobulbaceae</taxon>
        <taxon>Candidatus Electronema</taxon>
    </lineage>
</organism>
<protein>
    <submittedName>
        <fullName evidence="1">Uncharacterized protein</fullName>
    </submittedName>
</protein>
<accession>A0A521G256</accession>
<reference evidence="1" key="1">
    <citation type="submission" date="2017-07" db="EMBL/GenBank/DDBJ databases">
        <title>The cable genome - Insights into the physiology and evolution of filamentous bacteria capable of sulfide oxidation via long distance electron transfer.</title>
        <authorList>
            <person name="Thorup C."/>
            <person name="Bjerg J.T."/>
            <person name="Schreiber L."/>
            <person name="Nielsen L.P."/>
            <person name="Kjeldsen K.U."/>
            <person name="Boesen T."/>
            <person name="Boggild A."/>
            <person name="Meysman F."/>
            <person name="Geelhoed J."/>
            <person name="Schramm A."/>
        </authorList>
    </citation>
    <scope>NUCLEOTIDE SEQUENCE [LARGE SCALE GENOMIC DNA]</scope>
    <source>
        <strain evidence="1">GS</strain>
    </source>
</reference>
<evidence type="ECO:0000313" key="1">
    <source>
        <dbReference type="EMBL" id="TAA75095.1"/>
    </source>
</evidence>
<proteinExistence type="predicted"/>
<keyword evidence="2" id="KW-1185">Reference proteome</keyword>
<dbReference type="Proteomes" id="UP000316238">
    <property type="component" value="Unassembled WGS sequence"/>
</dbReference>
<gene>
    <name evidence="1" type="ORF">CDV28_11121</name>
</gene>
<name>A0A521G256_9BACT</name>
<comment type="caution">
    <text evidence="1">The sequence shown here is derived from an EMBL/GenBank/DDBJ whole genome shotgun (WGS) entry which is preliminary data.</text>
</comment>